<comment type="caution">
    <text evidence="7">The sequence shown here is derived from an EMBL/GenBank/DDBJ whole genome shotgun (WGS) entry which is preliminary data.</text>
</comment>
<dbReference type="GO" id="GO:0016020">
    <property type="term" value="C:membrane"/>
    <property type="evidence" value="ECO:0007669"/>
    <property type="project" value="UniProtKB-SubCell"/>
</dbReference>
<evidence type="ECO:0000256" key="2">
    <source>
        <dbReference type="ARBA" id="ARBA00022692"/>
    </source>
</evidence>
<dbReference type="InterPro" id="IPR009915">
    <property type="entry name" value="NnrU_dom"/>
</dbReference>
<sequence>MAMVQPWREITPENRKVIFCMSSFVGTHTIMSHPNIREWLIGKLTLANFVGVYSLISAATLLPALHTYVIRTKNTGPMIPLIEQNQDLCFKIGVLFKLLAIQFIPLFQTGTQPAEVGLTSTAKQERSSQPVRGVMKITRHPLFWMFNFFGLGLILTNGTYSDLYFNAFLLSEGVFGALHQDYRHRQSEKLDAKFFENTTWYPNVFNIRSALQDISWDRLFAEVAITTFGILYFTGKLQFSNFKQKN</sequence>
<organism evidence="7 8">
    <name type="scientific">Reticulomyxa filosa</name>
    <dbReference type="NCBI Taxonomy" id="46433"/>
    <lineage>
        <taxon>Eukaryota</taxon>
        <taxon>Sar</taxon>
        <taxon>Rhizaria</taxon>
        <taxon>Retaria</taxon>
        <taxon>Foraminifera</taxon>
        <taxon>Monothalamids</taxon>
        <taxon>Reticulomyxidae</taxon>
        <taxon>Reticulomyxa</taxon>
    </lineage>
</organism>
<evidence type="ECO:0000256" key="3">
    <source>
        <dbReference type="ARBA" id="ARBA00022989"/>
    </source>
</evidence>
<protein>
    <recommendedName>
        <fullName evidence="6">NnrU domain-containing protein</fullName>
    </recommendedName>
</protein>
<name>X6N6P3_RETFI</name>
<dbReference type="EMBL" id="ASPP01012057">
    <property type="protein sequence ID" value="ETO20967.1"/>
    <property type="molecule type" value="Genomic_DNA"/>
</dbReference>
<dbReference type="OrthoDB" id="41527at2759"/>
<reference evidence="7 8" key="1">
    <citation type="journal article" date="2013" name="Curr. Biol.">
        <title>The Genome of the Foraminiferan Reticulomyxa filosa.</title>
        <authorList>
            <person name="Glockner G."/>
            <person name="Hulsmann N."/>
            <person name="Schleicher M."/>
            <person name="Noegel A.A."/>
            <person name="Eichinger L."/>
            <person name="Gallinger C."/>
            <person name="Pawlowski J."/>
            <person name="Sierra R."/>
            <person name="Euteneuer U."/>
            <person name="Pillet L."/>
            <person name="Moustafa A."/>
            <person name="Platzer M."/>
            <person name="Groth M."/>
            <person name="Szafranski K."/>
            <person name="Schliwa M."/>
        </authorList>
    </citation>
    <scope>NUCLEOTIDE SEQUENCE [LARGE SCALE GENOMIC DNA]</scope>
</reference>
<keyword evidence="3 5" id="KW-1133">Transmembrane helix</keyword>
<comment type="subcellular location">
    <subcellularLocation>
        <location evidence="1">Membrane</location>
        <topology evidence="1">Multi-pass membrane protein</topology>
    </subcellularLocation>
</comment>
<keyword evidence="2 5" id="KW-0812">Transmembrane</keyword>
<evidence type="ECO:0000313" key="7">
    <source>
        <dbReference type="EMBL" id="ETO20967.1"/>
    </source>
</evidence>
<evidence type="ECO:0000259" key="6">
    <source>
        <dbReference type="Pfam" id="PF07298"/>
    </source>
</evidence>
<evidence type="ECO:0000256" key="4">
    <source>
        <dbReference type="ARBA" id="ARBA00023136"/>
    </source>
</evidence>
<feature type="transmembrane region" description="Helical" evidence="5">
    <location>
        <begin position="219"/>
        <end position="235"/>
    </location>
</feature>
<dbReference type="Pfam" id="PF07298">
    <property type="entry name" value="NnrU"/>
    <property type="match status" value="1"/>
</dbReference>
<feature type="domain" description="NnrU" evidence="6">
    <location>
        <begin position="18"/>
        <end position="196"/>
    </location>
</feature>
<feature type="transmembrane region" description="Helical" evidence="5">
    <location>
        <begin position="50"/>
        <end position="70"/>
    </location>
</feature>
<dbReference type="AlphaFoldDB" id="X6N6P3"/>
<feature type="transmembrane region" description="Helical" evidence="5">
    <location>
        <begin position="142"/>
        <end position="160"/>
    </location>
</feature>
<evidence type="ECO:0000256" key="5">
    <source>
        <dbReference type="SAM" id="Phobius"/>
    </source>
</evidence>
<keyword evidence="4 5" id="KW-0472">Membrane</keyword>
<gene>
    <name evidence="7" type="ORF">RFI_16238</name>
</gene>
<keyword evidence="8" id="KW-1185">Reference proteome</keyword>
<proteinExistence type="predicted"/>
<evidence type="ECO:0000313" key="8">
    <source>
        <dbReference type="Proteomes" id="UP000023152"/>
    </source>
</evidence>
<accession>X6N6P3</accession>
<evidence type="ECO:0000256" key="1">
    <source>
        <dbReference type="ARBA" id="ARBA00004141"/>
    </source>
</evidence>
<dbReference type="Proteomes" id="UP000023152">
    <property type="component" value="Unassembled WGS sequence"/>
</dbReference>